<gene>
    <name evidence="1" type="ORF">DEA37_0012903</name>
</gene>
<keyword evidence="2" id="KW-1185">Reference proteome</keyword>
<dbReference type="EMBL" id="QNGE01000914">
    <property type="protein sequence ID" value="KAA3678915.1"/>
    <property type="molecule type" value="Genomic_DNA"/>
</dbReference>
<evidence type="ECO:0000313" key="1">
    <source>
        <dbReference type="EMBL" id="KAA3678915.1"/>
    </source>
</evidence>
<organism evidence="1 2">
    <name type="scientific">Paragonimus westermani</name>
    <dbReference type="NCBI Taxonomy" id="34504"/>
    <lineage>
        <taxon>Eukaryota</taxon>
        <taxon>Metazoa</taxon>
        <taxon>Spiralia</taxon>
        <taxon>Lophotrochozoa</taxon>
        <taxon>Platyhelminthes</taxon>
        <taxon>Trematoda</taxon>
        <taxon>Digenea</taxon>
        <taxon>Plagiorchiida</taxon>
        <taxon>Troglotremata</taxon>
        <taxon>Troglotrematidae</taxon>
        <taxon>Paragonimus</taxon>
    </lineage>
</organism>
<protein>
    <submittedName>
        <fullName evidence="1">Uncharacterized protein</fullName>
    </submittedName>
</protein>
<proteinExistence type="predicted"/>
<dbReference type="Proteomes" id="UP000324629">
    <property type="component" value="Unassembled WGS sequence"/>
</dbReference>
<sequence>MFSFNRRSNSGTSLPKWLSSGGPVLLKKQQRASKYDPVVKKVELLDCNPQYAHVRLPNGKEETVSVKHLAPRGEPDEFGTSECLVDANDLIEAAEIANEMCSNDEAAESPTPTNYELLKQTQKPRSIVLSSIRFRLKLDLKRKAALSLRAANEDTTEAFLLDPRDHQRPNDVNRCLFSPALPSSSELKTTPSDRPNDKTYRYWDATDKLSISSVYQGSEDEIRSIF</sequence>
<comment type="caution">
    <text evidence="1">The sequence shown here is derived from an EMBL/GenBank/DDBJ whole genome shotgun (WGS) entry which is preliminary data.</text>
</comment>
<evidence type="ECO:0000313" key="2">
    <source>
        <dbReference type="Proteomes" id="UP000324629"/>
    </source>
</evidence>
<dbReference type="AlphaFoldDB" id="A0A5J4NTD2"/>
<accession>A0A5J4NTD2</accession>
<name>A0A5J4NTD2_9TREM</name>
<reference evidence="1 2" key="1">
    <citation type="journal article" date="2019" name="Gigascience">
        <title>Whole-genome sequence of the oriental lung fluke Paragonimus westermani.</title>
        <authorList>
            <person name="Oey H."/>
            <person name="Zakrzewski M."/>
            <person name="Narain K."/>
            <person name="Devi K.R."/>
            <person name="Agatsuma T."/>
            <person name="Nawaratna S."/>
            <person name="Gobert G.N."/>
            <person name="Jones M.K."/>
            <person name="Ragan M.A."/>
            <person name="McManus D.P."/>
            <person name="Krause L."/>
        </authorList>
    </citation>
    <scope>NUCLEOTIDE SEQUENCE [LARGE SCALE GENOMIC DNA]</scope>
    <source>
        <strain evidence="1 2">IND2009</strain>
    </source>
</reference>